<feature type="coiled-coil region" evidence="7">
    <location>
        <begin position="504"/>
        <end position="531"/>
    </location>
</feature>
<comment type="caution">
    <text evidence="11">The sequence shown here is derived from an EMBL/GenBank/DDBJ whole genome shotgun (WGS) entry which is preliminary data.</text>
</comment>
<dbReference type="Proteomes" id="UP001501671">
    <property type="component" value="Unassembled WGS sequence"/>
</dbReference>
<dbReference type="Pfam" id="PF02470">
    <property type="entry name" value="MlaD"/>
    <property type="match status" value="3"/>
</dbReference>
<feature type="domain" description="Mce/MlaD" evidence="10">
    <location>
        <begin position="54"/>
        <end position="145"/>
    </location>
</feature>
<dbReference type="InterPro" id="IPR051800">
    <property type="entry name" value="PqiA-PqiB_transport"/>
</dbReference>
<feature type="domain" description="Mce/MlaD" evidence="10">
    <location>
        <begin position="301"/>
        <end position="399"/>
    </location>
</feature>
<reference evidence="12" key="1">
    <citation type="journal article" date="2019" name="Int. J. Syst. Evol. Microbiol.">
        <title>The Global Catalogue of Microorganisms (GCM) 10K type strain sequencing project: providing services to taxonomists for standard genome sequencing and annotation.</title>
        <authorList>
            <consortium name="The Broad Institute Genomics Platform"/>
            <consortium name="The Broad Institute Genome Sequencing Center for Infectious Disease"/>
            <person name="Wu L."/>
            <person name="Ma J."/>
        </authorList>
    </citation>
    <scope>NUCLEOTIDE SEQUENCE [LARGE SCALE GENOMIC DNA]</scope>
    <source>
        <strain evidence="12">JCM 17666</strain>
    </source>
</reference>
<evidence type="ECO:0000259" key="10">
    <source>
        <dbReference type="Pfam" id="PF02470"/>
    </source>
</evidence>
<feature type="transmembrane region" description="Helical" evidence="9">
    <location>
        <begin position="30"/>
        <end position="50"/>
    </location>
</feature>
<evidence type="ECO:0000256" key="5">
    <source>
        <dbReference type="ARBA" id="ARBA00022989"/>
    </source>
</evidence>
<dbReference type="InterPro" id="IPR003399">
    <property type="entry name" value="Mce/MlaD"/>
</dbReference>
<protein>
    <submittedName>
        <fullName evidence="11">MlaD family protein</fullName>
    </submittedName>
</protein>
<feature type="domain" description="Mce/MlaD" evidence="10">
    <location>
        <begin position="169"/>
        <end position="229"/>
    </location>
</feature>
<evidence type="ECO:0000256" key="1">
    <source>
        <dbReference type="ARBA" id="ARBA00004533"/>
    </source>
</evidence>
<evidence type="ECO:0000256" key="6">
    <source>
        <dbReference type="ARBA" id="ARBA00023136"/>
    </source>
</evidence>
<evidence type="ECO:0000256" key="9">
    <source>
        <dbReference type="SAM" id="Phobius"/>
    </source>
</evidence>
<dbReference type="RefSeq" id="WP_345245119.1">
    <property type="nucleotide sequence ID" value="NZ_BAABFO010000001.1"/>
</dbReference>
<organism evidence="11 12">
    <name type="scientific">Pigmentiphaga soli</name>
    <dbReference type="NCBI Taxonomy" id="1007095"/>
    <lineage>
        <taxon>Bacteria</taxon>
        <taxon>Pseudomonadati</taxon>
        <taxon>Pseudomonadota</taxon>
        <taxon>Betaproteobacteria</taxon>
        <taxon>Burkholderiales</taxon>
        <taxon>Alcaligenaceae</taxon>
        <taxon>Pigmentiphaga</taxon>
    </lineage>
</organism>
<keyword evidence="6 9" id="KW-0472">Membrane</keyword>
<evidence type="ECO:0000256" key="7">
    <source>
        <dbReference type="SAM" id="Coils"/>
    </source>
</evidence>
<dbReference type="PANTHER" id="PTHR30462">
    <property type="entry name" value="INTERMEMBRANE TRANSPORT PROTEIN PQIB-RELATED"/>
    <property type="match status" value="1"/>
</dbReference>
<keyword evidence="3" id="KW-0997">Cell inner membrane</keyword>
<evidence type="ECO:0000256" key="3">
    <source>
        <dbReference type="ARBA" id="ARBA00022519"/>
    </source>
</evidence>
<keyword evidence="4 9" id="KW-0812">Transmembrane</keyword>
<evidence type="ECO:0000256" key="4">
    <source>
        <dbReference type="ARBA" id="ARBA00022692"/>
    </source>
</evidence>
<keyword evidence="2" id="KW-1003">Cell membrane</keyword>
<evidence type="ECO:0000313" key="12">
    <source>
        <dbReference type="Proteomes" id="UP001501671"/>
    </source>
</evidence>
<accession>A0ABP8GBS4</accession>
<gene>
    <name evidence="11" type="ORF">GCM10023144_00500</name>
</gene>
<evidence type="ECO:0000256" key="8">
    <source>
        <dbReference type="SAM" id="MobiDB-lite"/>
    </source>
</evidence>
<dbReference type="EMBL" id="BAABFO010000001">
    <property type="protein sequence ID" value="GAA4321343.1"/>
    <property type="molecule type" value="Genomic_DNA"/>
</dbReference>
<evidence type="ECO:0000313" key="11">
    <source>
        <dbReference type="EMBL" id="GAA4321343.1"/>
    </source>
</evidence>
<proteinExistence type="predicted"/>
<keyword evidence="7" id="KW-0175">Coiled coil</keyword>
<feature type="region of interest" description="Disordered" evidence="8">
    <location>
        <begin position="1"/>
        <end position="21"/>
    </location>
</feature>
<keyword evidence="12" id="KW-1185">Reference proteome</keyword>
<sequence>MTQEPTADGNPPPSVPEPARRRPRRWLPSLVWLIPIVAAAAGLSFMFNMLSRHGPDIEITFRSAEGLEAGKTRVRYKDVDIGQVKAIKLDKGLSNVIVTVELTNDASDFAVEGSRFWVVKPRVAASGVSGLGTLLSGAYIGVDPGKSENRVTEFTGLEVPPIVTADTPGKQFVLRAKDLGSLDIGSPVYYRRINVGQVVAYDLDPDGEGLTVRIFVSAPYDRFVTRSARFWHASGINVQLNADGLKLQTQSLASVALGGVAFLPSPHLPRSEPADNETVFDLAADEDDALRREDGAPVERVMYFQQSVRGLSPGAPVDFRGVVIGEVRTIGIEFDRKTNSFRMPVVVNLYPGRLGIRYKGAADKEAADRLMDVLVRRGLRAQLRNGNLLTGQLYVAIDFFPGARKLPPAEEGSMAEFPTVPGAFNELQSKLADIVDKIGKVPFDQLGQNLSDATRSMKATMDTAQQLMDRLNGQVAPEAVATMEDARKTLQAAERTFASDAPLQQDVRRAMQELMRAADSLRQLTDYLEQNPQSLLRGKPKEQP</sequence>
<evidence type="ECO:0000256" key="2">
    <source>
        <dbReference type="ARBA" id="ARBA00022475"/>
    </source>
</evidence>
<dbReference type="PANTHER" id="PTHR30462:SF0">
    <property type="entry name" value="INTERMEMBRANE TRANSPORT PROTEIN YEBT"/>
    <property type="match status" value="1"/>
</dbReference>
<name>A0ABP8GBS4_9BURK</name>
<keyword evidence="5 9" id="KW-1133">Transmembrane helix</keyword>
<comment type="subcellular location">
    <subcellularLocation>
        <location evidence="1">Cell inner membrane</location>
    </subcellularLocation>
</comment>